<evidence type="ECO:0000313" key="1">
    <source>
        <dbReference type="EMBL" id="TKR72102.1"/>
    </source>
</evidence>
<organism evidence="1 2">
    <name type="scientific">Steinernema carpocapsae</name>
    <name type="common">Entomopathogenic nematode</name>
    <dbReference type="NCBI Taxonomy" id="34508"/>
    <lineage>
        <taxon>Eukaryota</taxon>
        <taxon>Metazoa</taxon>
        <taxon>Ecdysozoa</taxon>
        <taxon>Nematoda</taxon>
        <taxon>Chromadorea</taxon>
        <taxon>Rhabditida</taxon>
        <taxon>Tylenchina</taxon>
        <taxon>Panagrolaimomorpha</taxon>
        <taxon>Strongyloidoidea</taxon>
        <taxon>Steinernematidae</taxon>
        <taxon>Steinernema</taxon>
    </lineage>
</organism>
<protein>
    <submittedName>
        <fullName evidence="1">Uncharacterized protein</fullName>
    </submittedName>
</protein>
<dbReference type="EMBL" id="AZBU02000006">
    <property type="protein sequence ID" value="TKR72102.1"/>
    <property type="molecule type" value="Genomic_DNA"/>
</dbReference>
<comment type="caution">
    <text evidence="1">The sequence shown here is derived from an EMBL/GenBank/DDBJ whole genome shotgun (WGS) entry which is preliminary data.</text>
</comment>
<proteinExistence type="predicted"/>
<name>A0A4U5MRJ2_STECR</name>
<gene>
    <name evidence="1" type="ORF">L596_019612</name>
</gene>
<dbReference type="Proteomes" id="UP000298663">
    <property type="component" value="Unassembled WGS sequence"/>
</dbReference>
<dbReference type="AlphaFoldDB" id="A0A4U5MRJ2"/>
<sequence>MNIELLQLEDGRVTKHKRISMAHDGTSSRHGNWHYEPKGSCAENEDHFCHRVDKILVWFDGEHPRLSEKFLVSFEANNATFKFEIPKPSPGNHKNWFGVWGERSEYWPCFYYLHYGVQPSKKRKESILPAYYLIGRASGVERLLSDRDHKAFIDGAKRETELRINCDFECPSVHKSFV</sequence>
<reference evidence="1 2" key="2">
    <citation type="journal article" date="2019" name="G3 (Bethesda)">
        <title>Hybrid Assembly of the Genome of the Entomopathogenic Nematode Steinernema carpocapsae Identifies the X-Chromosome.</title>
        <authorList>
            <person name="Serra L."/>
            <person name="Macchietto M."/>
            <person name="Macias-Munoz A."/>
            <person name="McGill C.J."/>
            <person name="Rodriguez I.M."/>
            <person name="Rodriguez B."/>
            <person name="Murad R."/>
            <person name="Mortazavi A."/>
        </authorList>
    </citation>
    <scope>NUCLEOTIDE SEQUENCE [LARGE SCALE GENOMIC DNA]</scope>
    <source>
        <strain evidence="1 2">ALL</strain>
    </source>
</reference>
<reference evidence="1 2" key="1">
    <citation type="journal article" date="2015" name="Genome Biol.">
        <title>Comparative genomics of Steinernema reveals deeply conserved gene regulatory networks.</title>
        <authorList>
            <person name="Dillman A.R."/>
            <person name="Macchietto M."/>
            <person name="Porter C.F."/>
            <person name="Rogers A."/>
            <person name="Williams B."/>
            <person name="Antoshechkin I."/>
            <person name="Lee M.M."/>
            <person name="Goodwin Z."/>
            <person name="Lu X."/>
            <person name="Lewis E.E."/>
            <person name="Goodrich-Blair H."/>
            <person name="Stock S.P."/>
            <person name="Adams B.J."/>
            <person name="Sternberg P.W."/>
            <person name="Mortazavi A."/>
        </authorList>
    </citation>
    <scope>NUCLEOTIDE SEQUENCE [LARGE SCALE GENOMIC DNA]</scope>
    <source>
        <strain evidence="1 2">ALL</strain>
    </source>
</reference>
<keyword evidence="2" id="KW-1185">Reference proteome</keyword>
<accession>A0A4U5MRJ2</accession>
<evidence type="ECO:0000313" key="2">
    <source>
        <dbReference type="Proteomes" id="UP000298663"/>
    </source>
</evidence>